<reference evidence="1 2" key="1">
    <citation type="submission" date="2023-05" db="EMBL/GenBank/DDBJ databases">
        <title>Actinoplanes sp. NEAU-A12 genome sequencing.</title>
        <authorList>
            <person name="Wang Z.-S."/>
        </authorList>
    </citation>
    <scope>NUCLEOTIDE SEQUENCE [LARGE SCALE GENOMIC DNA]</scope>
    <source>
        <strain evidence="1 2">NEAU-A12</strain>
    </source>
</reference>
<accession>A0ABT6WBC2</accession>
<dbReference type="Proteomes" id="UP001241758">
    <property type="component" value="Unassembled WGS sequence"/>
</dbReference>
<dbReference type="RefSeq" id="WP_282756187.1">
    <property type="nucleotide sequence ID" value="NZ_JASCTH010000001.1"/>
</dbReference>
<protein>
    <submittedName>
        <fullName evidence="1">Uncharacterized protein</fullName>
    </submittedName>
</protein>
<evidence type="ECO:0000313" key="1">
    <source>
        <dbReference type="EMBL" id="MDI6097032.1"/>
    </source>
</evidence>
<gene>
    <name evidence="1" type="ORF">QLQ12_00225</name>
</gene>
<organism evidence="1 2">
    <name type="scientific">Actinoplanes sandaracinus</name>
    <dbReference type="NCBI Taxonomy" id="3045177"/>
    <lineage>
        <taxon>Bacteria</taxon>
        <taxon>Bacillati</taxon>
        <taxon>Actinomycetota</taxon>
        <taxon>Actinomycetes</taxon>
        <taxon>Micromonosporales</taxon>
        <taxon>Micromonosporaceae</taxon>
        <taxon>Actinoplanes</taxon>
    </lineage>
</organism>
<name>A0ABT6WBC2_9ACTN</name>
<proteinExistence type="predicted"/>
<comment type="caution">
    <text evidence="1">The sequence shown here is derived from an EMBL/GenBank/DDBJ whole genome shotgun (WGS) entry which is preliminary data.</text>
</comment>
<keyword evidence="2" id="KW-1185">Reference proteome</keyword>
<sequence>MSKAADRTRRSRISAALIPLSVLLGSALVWQSTEAAFADQTTTSTDQFNAGNVSLDVEADLEGANVFGTLNNLEPHASLTALVLPPTGPYSAGGAAYGGSKCVEITNRAGTADIRMHADVTGNLATYMLFSVDYGSGATDNNCANYVSSGAVFATSNNSSTMLSTFPTNWTGAAATQWAGAANNATRWYRISWLLPYGTMSTAAGETSDATFTWEAR</sequence>
<dbReference type="EMBL" id="JASCTH010000001">
    <property type="protein sequence ID" value="MDI6097032.1"/>
    <property type="molecule type" value="Genomic_DNA"/>
</dbReference>
<evidence type="ECO:0000313" key="2">
    <source>
        <dbReference type="Proteomes" id="UP001241758"/>
    </source>
</evidence>